<organism evidence="2 3">
    <name type="scientific">Halomonas elongata</name>
    <dbReference type="NCBI Taxonomy" id="2746"/>
    <lineage>
        <taxon>Bacteria</taxon>
        <taxon>Pseudomonadati</taxon>
        <taxon>Pseudomonadota</taxon>
        <taxon>Gammaproteobacteria</taxon>
        <taxon>Oceanospirillales</taxon>
        <taxon>Halomonadaceae</taxon>
        <taxon>Halomonas</taxon>
    </lineage>
</organism>
<feature type="region of interest" description="Disordered" evidence="1">
    <location>
        <begin position="57"/>
        <end position="87"/>
    </location>
</feature>
<reference evidence="2 3" key="1">
    <citation type="submission" date="2016-06" db="EMBL/GenBank/DDBJ databases">
        <title>Genome sequence of halotolerant plant growth promoting strain of Halomonas elongata HEK1 isolated from salterns of Rann of Kutch, Gujarat, India.</title>
        <authorList>
            <person name="Gaba S."/>
            <person name="Singh R.N."/>
            <person name="Abrol S."/>
            <person name="Kaushik R."/>
            <person name="Saxena A.K."/>
        </authorList>
    </citation>
    <scope>NUCLEOTIDE SEQUENCE [LARGE SCALE GENOMIC DNA]</scope>
    <source>
        <strain evidence="2 3">HEK1</strain>
    </source>
</reference>
<evidence type="ECO:0000256" key="1">
    <source>
        <dbReference type="SAM" id="MobiDB-lite"/>
    </source>
</evidence>
<evidence type="ECO:0000313" key="3">
    <source>
        <dbReference type="Proteomes" id="UP000092504"/>
    </source>
</evidence>
<feature type="region of interest" description="Disordered" evidence="1">
    <location>
        <begin position="237"/>
        <end position="258"/>
    </location>
</feature>
<proteinExistence type="predicted"/>
<comment type="caution">
    <text evidence="2">The sequence shown here is derived from an EMBL/GenBank/DDBJ whole genome shotgun (WGS) entry which is preliminary data.</text>
</comment>
<evidence type="ECO:0000313" key="2">
    <source>
        <dbReference type="EMBL" id="OBX34322.1"/>
    </source>
</evidence>
<accession>A0A1B8NWF0</accession>
<feature type="compositionally biased region" description="Polar residues" evidence="1">
    <location>
        <begin position="247"/>
        <end position="258"/>
    </location>
</feature>
<name>A0A1B8NWF0_HALEL</name>
<gene>
    <name evidence="2" type="ORF">A8U91_03375</name>
</gene>
<protein>
    <submittedName>
        <fullName evidence="2">Uncharacterized protein</fullName>
    </submittedName>
</protein>
<sequence>MTLRPGQGRRRIGQAGRRIQCLGKCVQGEHLVLEIGRVGMIGGSEVAHQMQVAHLRRGRAQARPDRRRPFGSKSQAMHAGIDLDPGGNRLRRSMGEQRLDLPVAVHHRPQLQRFHPRQLIGREDPLQQDDRCRDATFAQGFRLFEAGHGKGRRQPFQRSGAGHQAVAVGIGLKDRQRPAGRRQVPGETVVVAQGIEVDVGTQGSSHELLQWGGIFVRCFPNQRSCISMPRLLPNKDPNSLRHAGHNANITKNTRPSFF</sequence>
<dbReference type="AlphaFoldDB" id="A0A1B8NWF0"/>
<dbReference type="EMBL" id="MAJD01000002">
    <property type="protein sequence ID" value="OBX34322.1"/>
    <property type="molecule type" value="Genomic_DNA"/>
</dbReference>
<dbReference type="Proteomes" id="UP000092504">
    <property type="component" value="Unassembled WGS sequence"/>
</dbReference>